<name>A0A4R2T8D0_9PAST</name>
<protein>
    <submittedName>
        <fullName evidence="2">Uncharacterized protein</fullName>
    </submittedName>
</protein>
<accession>A0A4R2T8D0</accession>
<reference evidence="2 3" key="1">
    <citation type="submission" date="2019-03" db="EMBL/GenBank/DDBJ databases">
        <title>Genomic Encyclopedia of Type Strains, Phase IV (KMG-IV): sequencing the most valuable type-strain genomes for metagenomic binning, comparative biology and taxonomic classification.</title>
        <authorList>
            <person name="Goeker M."/>
        </authorList>
    </citation>
    <scope>NUCLEOTIDE SEQUENCE [LARGE SCALE GENOMIC DNA]</scope>
    <source>
        <strain evidence="2 3">DSM 28404</strain>
    </source>
</reference>
<proteinExistence type="predicted"/>
<evidence type="ECO:0000256" key="1">
    <source>
        <dbReference type="SAM" id="SignalP"/>
    </source>
</evidence>
<organism evidence="2 3">
    <name type="scientific">Cricetibacter osteomyelitidis</name>
    <dbReference type="NCBI Taxonomy" id="1521931"/>
    <lineage>
        <taxon>Bacteria</taxon>
        <taxon>Pseudomonadati</taxon>
        <taxon>Pseudomonadota</taxon>
        <taxon>Gammaproteobacteria</taxon>
        <taxon>Pasteurellales</taxon>
        <taxon>Pasteurellaceae</taxon>
        <taxon>Cricetibacter</taxon>
    </lineage>
</organism>
<comment type="caution">
    <text evidence="2">The sequence shown here is derived from an EMBL/GenBank/DDBJ whole genome shotgun (WGS) entry which is preliminary data.</text>
</comment>
<gene>
    <name evidence="2" type="ORF">EDC44_101226</name>
</gene>
<dbReference type="AlphaFoldDB" id="A0A4R2T8D0"/>
<evidence type="ECO:0000313" key="3">
    <source>
        <dbReference type="Proteomes" id="UP000295763"/>
    </source>
</evidence>
<sequence>MKLLKKCSSLFIRHNQFFKGCLMLRNKITLFCMMLLAFPTLATIQTATVKGSVINQSSSGGKASINVASAVGRSVGSNNDQTAIVNGSLINSASGGGKAAINIGSSVNYGGTVKQTVSVGSIVNSSSGGKSEVNIGSVVKD</sequence>
<feature type="chain" id="PRO_5020277985" evidence="1">
    <location>
        <begin position="43"/>
        <end position="141"/>
    </location>
</feature>
<keyword evidence="1" id="KW-0732">Signal</keyword>
<feature type="signal peptide" evidence="1">
    <location>
        <begin position="1"/>
        <end position="42"/>
    </location>
</feature>
<dbReference type="EMBL" id="SLYB01000001">
    <property type="protein sequence ID" value="TCP97836.1"/>
    <property type="molecule type" value="Genomic_DNA"/>
</dbReference>
<evidence type="ECO:0000313" key="2">
    <source>
        <dbReference type="EMBL" id="TCP97836.1"/>
    </source>
</evidence>
<keyword evidence="3" id="KW-1185">Reference proteome</keyword>
<dbReference type="Proteomes" id="UP000295763">
    <property type="component" value="Unassembled WGS sequence"/>
</dbReference>